<reference evidence="2 3" key="1">
    <citation type="submission" date="2016-11" db="EMBL/GenBank/DDBJ databases">
        <authorList>
            <person name="Varghese N."/>
            <person name="Submissions S."/>
        </authorList>
    </citation>
    <scope>NUCLEOTIDE SEQUENCE [LARGE SCALE GENOMIC DNA]</scope>
    <source>
        <strain evidence="2 3">NFR18</strain>
    </source>
</reference>
<feature type="chain" id="PRO_5044228610" evidence="1">
    <location>
        <begin position="25"/>
        <end position="234"/>
    </location>
</feature>
<evidence type="ECO:0000256" key="1">
    <source>
        <dbReference type="SAM" id="SignalP"/>
    </source>
</evidence>
<sequence length="234" mass="26208">MKIIKFAGSGLAILLALLAGSAQAQYAPVDAARTKNEAAAKLMLESLKQTRYWIVPNPQAISRYEFQELDEDGNPAGKKFVVTETTSFTVHSYVDKDFRHYARIVFEDDKDAALEISNYLFDSMPGPLTLFRNVYDPAKRSRLDFVEYLFTSPPKDIEIAEAKEGILEIIFETALRAKGDVNIGMSAKQVRASGWGKPVGIHKKSDAAGAHEEWLYESRRSLLFTNGRLASIRR</sequence>
<proteinExistence type="predicted"/>
<protein>
    <submittedName>
        <fullName evidence="2">Uncharacterized protein</fullName>
    </submittedName>
</protein>
<evidence type="ECO:0000313" key="3">
    <source>
        <dbReference type="Proteomes" id="UP000182489"/>
    </source>
</evidence>
<feature type="signal peptide" evidence="1">
    <location>
        <begin position="1"/>
        <end position="24"/>
    </location>
</feature>
<dbReference type="Proteomes" id="UP000182489">
    <property type="component" value="Unassembled WGS sequence"/>
</dbReference>
<gene>
    <name evidence="2" type="ORF">SAMN03097694_1154</name>
</gene>
<name>A0AB38C409_9BURK</name>
<keyword evidence="1" id="KW-0732">Signal</keyword>
<dbReference type="EMBL" id="FPKH01000001">
    <property type="protein sequence ID" value="SFX19829.1"/>
    <property type="molecule type" value="Genomic_DNA"/>
</dbReference>
<accession>A0AB38C409</accession>
<comment type="caution">
    <text evidence="2">The sequence shown here is derived from an EMBL/GenBank/DDBJ whole genome shotgun (WGS) entry which is preliminary data.</text>
</comment>
<dbReference type="RefSeq" id="WP_072453030.1">
    <property type="nucleotide sequence ID" value="NZ_FPKH01000001.1"/>
</dbReference>
<dbReference type="AlphaFoldDB" id="A0AB38C409"/>
<evidence type="ECO:0000313" key="2">
    <source>
        <dbReference type="EMBL" id="SFX19829.1"/>
    </source>
</evidence>
<organism evidence="2 3">
    <name type="scientific">Janthinobacterium lividum</name>
    <dbReference type="NCBI Taxonomy" id="29581"/>
    <lineage>
        <taxon>Bacteria</taxon>
        <taxon>Pseudomonadati</taxon>
        <taxon>Pseudomonadota</taxon>
        <taxon>Betaproteobacteria</taxon>
        <taxon>Burkholderiales</taxon>
        <taxon>Oxalobacteraceae</taxon>
        <taxon>Janthinobacterium</taxon>
    </lineage>
</organism>